<evidence type="ECO:0000259" key="13">
    <source>
        <dbReference type="Pfam" id="PF05826"/>
    </source>
</evidence>
<evidence type="ECO:0000256" key="8">
    <source>
        <dbReference type="ARBA" id="ARBA00022837"/>
    </source>
</evidence>
<dbReference type="InterPro" id="IPR016090">
    <property type="entry name" value="PLA2-like_dom"/>
</dbReference>
<evidence type="ECO:0000313" key="15">
    <source>
        <dbReference type="Proteomes" id="UP001153636"/>
    </source>
</evidence>
<dbReference type="OrthoDB" id="10059604at2759"/>
<name>A0A9P0D1T5_9CUCU</name>
<dbReference type="GO" id="GO:0005576">
    <property type="term" value="C:extracellular region"/>
    <property type="evidence" value="ECO:0007669"/>
    <property type="project" value="UniProtKB-SubCell"/>
</dbReference>
<evidence type="ECO:0000313" key="14">
    <source>
        <dbReference type="EMBL" id="CAH1113233.1"/>
    </source>
</evidence>
<gene>
    <name evidence="14" type="ORF">PSYICH_LOCUS13905</name>
</gene>
<organism evidence="14 15">
    <name type="scientific">Psylliodes chrysocephalus</name>
    <dbReference type="NCBI Taxonomy" id="3402493"/>
    <lineage>
        <taxon>Eukaryota</taxon>
        <taxon>Metazoa</taxon>
        <taxon>Ecdysozoa</taxon>
        <taxon>Arthropoda</taxon>
        <taxon>Hexapoda</taxon>
        <taxon>Insecta</taxon>
        <taxon>Pterygota</taxon>
        <taxon>Neoptera</taxon>
        <taxon>Endopterygota</taxon>
        <taxon>Coleoptera</taxon>
        <taxon>Polyphaga</taxon>
        <taxon>Cucujiformia</taxon>
        <taxon>Chrysomeloidea</taxon>
        <taxon>Chrysomelidae</taxon>
        <taxon>Galerucinae</taxon>
        <taxon>Alticini</taxon>
        <taxon>Psylliodes</taxon>
    </lineage>
</organism>
<dbReference type="AlphaFoldDB" id="A0A9P0D1T5"/>
<protein>
    <recommendedName>
        <fullName evidence="4">Phospholipase A2</fullName>
        <ecNumber evidence="3">3.1.1.4</ecNumber>
    </recommendedName>
    <alternativeName>
        <fullName evidence="12">Phosphatidylcholine 2-acylhydrolase</fullName>
    </alternativeName>
</protein>
<comment type="subcellular location">
    <subcellularLocation>
        <location evidence="2">Secreted</location>
    </subcellularLocation>
</comment>
<evidence type="ECO:0000256" key="11">
    <source>
        <dbReference type="ARBA" id="ARBA00023157"/>
    </source>
</evidence>
<keyword evidence="9" id="KW-0442">Lipid degradation</keyword>
<sequence length="190" mass="22451">MELGTVVYCYVTKTLDWFDLQSEIERNLWCIGGYKTLHRKYLSCSIYLHKIVSFILFLGTKWCGAGNIAENDDDFGTERDTDKCCRNHDYCPDVIDGYQTKYNLTNPNFFTRLHCNCDEEFRTCLKSVNTKTSKQVGQLYFTALGTQCYREEFPITGCLKYTYFPTKKCLEYTYDYGQRISYQWFDLPNF</sequence>
<dbReference type="InterPro" id="IPR033113">
    <property type="entry name" value="PLA2_histidine"/>
</dbReference>
<feature type="domain" description="Phospholipase A2-like central" evidence="13">
    <location>
        <begin position="58"/>
        <end position="151"/>
    </location>
</feature>
<dbReference type="GO" id="GO:0046872">
    <property type="term" value="F:metal ion binding"/>
    <property type="evidence" value="ECO:0007669"/>
    <property type="project" value="UniProtKB-KW"/>
</dbReference>
<evidence type="ECO:0000256" key="12">
    <source>
        <dbReference type="ARBA" id="ARBA00029903"/>
    </source>
</evidence>
<keyword evidence="5" id="KW-0964">Secreted</keyword>
<evidence type="ECO:0000256" key="6">
    <source>
        <dbReference type="ARBA" id="ARBA00022723"/>
    </source>
</evidence>
<keyword evidence="11" id="KW-1015">Disulfide bond</keyword>
<dbReference type="CDD" id="cd04704">
    <property type="entry name" value="PLA2_bee_venom_like"/>
    <property type="match status" value="1"/>
</dbReference>
<dbReference type="EC" id="3.1.1.4" evidence="3"/>
<dbReference type="SUPFAM" id="SSF48619">
    <property type="entry name" value="Phospholipase A2, PLA2"/>
    <property type="match status" value="1"/>
</dbReference>
<comment type="cofactor">
    <cofactor evidence="1">
        <name>Ca(2+)</name>
        <dbReference type="ChEBI" id="CHEBI:29108"/>
    </cofactor>
</comment>
<keyword evidence="8" id="KW-0106">Calcium</keyword>
<evidence type="ECO:0000256" key="1">
    <source>
        <dbReference type="ARBA" id="ARBA00001913"/>
    </source>
</evidence>
<evidence type="ECO:0000256" key="4">
    <source>
        <dbReference type="ARBA" id="ARBA00021721"/>
    </source>
</evidence>
<dbReference type="GO" id="GO:0016042">
    <property type="term" value="P:lipid catabolic process"/>
    <property type="evidence" value="ECO:0007669"/>
    <property type="project" value="UniProtKB-KW"/>
</dbReference>
<keyword evidence="15" id="KW-1185">Reference proteome</keyword>
<dbReference type="GO" id="GO:0050482">
    <property type="term" value="P:arachidonate secretion"/>
    <property type="evidence" value="ECO:0007669"/>
    <property type="project" value="InterPro"/>
</dbReference>
<dbReference type="GO" id="GO:0004623">
    <property type="term" value="F:phospholipase A2 activity"/>
    <property type="evidence" value="ECO:0007669"/>
    <property type="project" value="UniProtKB-EC"/>
</dbReference>
<dbReference type="Gene3D" id="1.20.90.10">
    <property type="entry name" value="Phospholipase A2 domain"/>
    <property type="match status" value="1"/>
</dbReference>
<accession>A0A9P0D1T5</accession>
<proteinExistence type="predicted"/>
<dbReference type="PANTHER" id="PTHR12253">
    <property type="entry name" value="RH14732P"/>
    <property type="match status" value="1"/>
</dbReference>
<evidence type="ECO:0000256" key="2">
    <source>
        <dbReference type="ARBA" id="ARBA00004613"/>
    </source>
</evidence>
<dbReference type="PROSITE" id="PS00118">
    <property type="entry name" value="PA2_HIS"/>
    <property type="match status" value="1"/>
</dbReference>
<dbReference type="InterPro" id="IPR036444">
    <property type="entry name" value="PLipase_A2_dom_sf"/>
</dbReference>
<evidence type="ECO:0000256" key="7">
    <source>
        <dbReference type="ARBA" id="ARBA00022801"/>
    </source>
</evidence>
<dbReference type="FunFam" id="1.20.90.10:FF:000002">
    <property type="entry name" value="Phospholipase A2 group III"/>
    <property type="match status" value="1"/>
</dbReference>
<evidence type="ECO:0000256" key="3">
    <source>
        <dbReference type="ARBA" id="ARBA00013278"/>
    </source>
</evidence>
<evidence type="ECO:0000256" key="9">
    <source>
        <dbReference type="ARBA" id="ARBA00022963"/>
    </source>
</evidence>
<reference evidence="14" key="1">
    <citation type="submission" date="2022-01" db="EMBL/GenBank/DDBJ databases">
        <authorList>
            <person name="King R."/>
        </authorList>
    </citation>
    <scope>NUCLEOTIDE SEQUENCE</scope>
</reference>
<keyword evidence="10" id="KW-0443">Lipid metabolism</keyword>
<keyword evidence="7" id="KW-0378">Hydrolase</keyword>
<evidence type="ECO:0000256" key="10">
    <source>
        <dbReference type="ARBA" id="ARBA00023098"/>
    </source>
</evidence>
<dbReference type="GO" id="GO:0006644">
    <property type="term" value="P:phospholipid metabolic process"/>
    <property type="evidence" value="ECO:0007669"/>
    <property type="project" value="InterPro"/>
</dbReference>
<keyword evidence="6" id="KW-0479">Metal-binding</keyword>
<dbReference type="Proteomes" id="UP001153636">
    <property type="component" value="Chromosome 7"/>
</dbReference>
<dbReference type="Pfam" id="PF05826">
    <property type="entry name" value="Phospholip_A2_2"/>
    <property type="match status" value="1"/>
</dbReference>
<evidence type="ECO:0000256" key="5">
    <source>
        <dbReference type="ARBA" id="ARBA00022525"/>
    </source>
</evidence>
<dbReference type="EMBL" id="OV651819">
    <property type="protein sequence ID" value="CAH1113233.1"/>
    <property type="molecule type" value="Genomic_DNA"/>
</dbReference>